<dbReference type="SUPFAM" id="SSF57716">
    <property type="entry name" value="Glucocorticoid receptor-like (DNA-binding domain)"/>
    <property type="match status" value="1"/>
</dbReference>
<dbReference type="GO" id="GO:0000122">
    <property type="term" value="P:negative regulation of transcription by RNA polymerase II"/>
    <property type="evidence" value="ECO:0007669"/>
    <property type="project" value="TreeGrafter"/>
</dbReference>
<evidence type="ECO:0000256" key="7">
    <source>
        <dbReference type="ARBA" id="ARBA00023163"/>
    </source>
</evidence>
<keyword evidence="5" id="KW-0805">Transcription regulation</keyword>
<dbReference type="GO" id="GO:0008270">
    <property type="term" value="F:zinc ion binding"/>
    <property type="evidence" value="ECO:0007669"/>
    <property type="project" value="UniProtKB-KW"/>
</dbReference>
<dbReference type="InterPro" id="IPR035500">
    <property type="entry name" value="NHR-like_dom_sf"/>
</dbReference>
<evidence type="ECO:0000256" key="1">
    <source>
        <dbReference type="ARBA" id="ARBA00005993"/>
    </source>
</evidence>
<dbReference type="InterPro" id="IPR013088">
    <property type="entry name" value="Znf_NHR/GATA"/>
</dbReference>
<proteinExistence type="inferred from homology"/>
<dbReference type="Gene3D" id="1.10.565.10">
    <property type="entry name" value="Retinoid X Receptor"/>
    <property type="match status" value="1"/>
</dbReference>
<dbReference type="InterPro" id="IPR001628">
    <property type="entry name" value="Znf_hrmn_rcpt"/>
</dbReference>
<keyword evidence="7" id="KW-0804">Transcription</keyword>
<keyword evidence="14" id="KW-1185">Reference proteome</keyword>
<dbReference type="GO" id="GO:0005634">
    <property type="term" value="C:nucleus"/>
    <property type="evidence" value="ECO:0007669"/>
    <property type="project" value="UniProtKB-SubCell"/>
</dbReference>
<dbReference type="GO" id="GO:0004879">
    <property type="term" value="F:nuclear receptor activity"/>
    <property type="evidence" value="ECO:0007669"/>
    <property type="project" value="TreeGrafter"/>
</dbReference>
<evidence type="ECO:0000256" key="3">
    <source>
        <dbReference type="ARBA" id="ARBA00022771"/>
    </source>
</evidence>
<dbReference type="Proteomes" id="UP001175271">
    <property type="component" value="Unassembled WGS sequence"/>
</dbReference>
<evidence type="ECO:0000313" key="13">
    <source>
        <dbReference type="EMBL" id="KAK0399724.1"/>
    </source>
</evidence>
<dbReference type="GO" id="GO:0000978">
    <property type="term" value="F:RNA polymerase II cis-regulatory region sequence-specific DNA binding"/>
    <property type="evidence" value="ECO:0007669"/>
    <property type="project" value="TreeGrafter"/>
</dbReference>
<dbReference type="Pfam" id="PF00105">
    <property type="entry name" value="zf-C4"/>
    <property type="match status" value="1"/>
</dbReference>
<evidence type="ECO:0000256" key="5">
    <source>
        <dbReference type="ARBA" id="ARBA00023015"/>
    </source>
</evidence>
<accession>A0AA39LJU7</accession>
<dbReference type="SMART" id="SM00399">
    <property type="entry name" value="ZnF_C4"/>
    <property type="match status" value="1"/>
</dbReference>
<keyword evidence="9" id="KW-0539">Nucleus</keyword>
<keyword evidence="2" id="KW-0479">Metal-binding</keyword>
<comment type="similarity">
    <text evidence="1">Belongs to the nuclear hormone receptor family.</text>
</comment>
<dbReference type="GO" id="GO:0045944">
    <property type="term" value="P:positive regulation of transcription by RNA polymerase II"/>
    <property type="evidence" value="ECO:0007669"/>
    <property type="project" value="TreeGrafter"/>
</dbReference>
<organism evidence="13 14">
    <name type="scientific">Steinernema hermaphroditum</name>
    <dbReference type="NCBI Taxonomy" id="289476"/>
    <lineage>
        <taxon>Eukaryota</taxon>
        <taxon>Metazoa</taxon>
        <taxon>Ecdysozoa</taxon>
        <taxon>Nematoda</taxon>
        <taxon>Chromadorea</taxon>
        <taxon>Rhabditida</taxon>
        <taxon>Tylenchina</taxon>
        <taxon>Panagrolaimomorpha</taxon>
        <taxon>Strongyloidoidea</taxon>
        <taxon>Steinernematidae</taxon>
        <taxon>Steinernema</taxon>
    </lineage>
</organism>
<dbReference type="PRINTS" id="PR00047">
    <property type="entry name" value="STROIDFINGER"/>
</dbReference>
<dbReference type="EMBL" id="JAUCMV010000005">
    <property type="protein sequence ID" value="KAK0399724.1"/>
    <property type="molecule type" value="Genomic_DNA"/>
</dbReference>
<dbReference type="SMART" id="SM00430">
    <property type="entry name" value="HOLI"/>
    <property type="match status" value="1"/>
</dbReference>
<evidence type="ECO:0000259" key="11">
    <source>
        <dbReference type="PROSITE" id="PS51030"/>
    </source>
</evidence>
<feature type="domain" description="Nuclear receptor" evidence="11">
    <location>
        <begin position="155"/>
        <end position="230"/>
    </location>
</feature>
<keyword evidence="6" id="KW-0238">DNA-binding</keyword>
<evidence type="ECO:0000256" key="8">
    <source>
        <dbReference type="ARBA" id="ARBA00023170"/>
    </source>
</evidence>
<dbReference type="PROSITE" id="PS51030">
    <property type="entry name" value="NUCLEAR_REC_DBD_2"/>
    <property type="match status" value="1"/>
</dbReference>
<comment type="caution">
    <text evidence="13">The sequence shown here is derived from an EMBL/GenBank/DDBJ whole genome shotgun (WGS) entry which is preliminary data.</text>
</comment>
<evidence type="ECO:0000256" key="2">
    <source>
        <dbReference type="ARBA" id="ARBA00022723"/>
    </source>
</evidence>
<protein>
    <recommendedName>
        <fullName evidence="15">Nuclear receptor domain-containing protein</fullName>
    </recommendedName>
</protein>
<feature type="region of interest" description="Disordered" evidence="10">
    <location>
        <begin position="230"/>
        <end position="266"/>
    </location>
</feature>
<dbReference type="Gene3D" id="3.30.50.10">
    <property type="entry name" value="Erythroid Transcription Factor GATA-1, subunit A"/>
    <property type="match status" value="1"/>
</dbReference>
<evidence type="ECO:0000256" key="4">
    <source>
        <dbReference type="ARBA" id="ARBA00022833"/>
    </source>
</evidence>
<keyword evidence="8" id="KW-0675">Receptor</keyword>
<evidence type="ECO:0000256" key="6">
    <source>
        <dbReference type="ARBA" id="ARBA00023125"/>
    </source>
</evidence>
<feature type="domain" description="NR LBD" evidence="12">
    <location>
        <begin position="487"/>
        <end position="723"/>
    </location>
</feature>
<evidence type="ECO:0008006" key="15">
    <source>
        <dbReference type="Google" id="ProtNLM"/>
    </source>
</evidence>
<dbReference type="PROSITE" id="PS00031">
    <property type="entry name" value="NUCLEAR_REC_DBD_1"/>
    <property type="match status" value="1"/>
</dbReference>
<evidence type="ECO:0000256" key="9">
    <source>
        <dbReference type="ARBA" id="ARBA00023242"/>
    </source>
</evidence>
<reference evidence="13" key="1">
    <citation type="submission" date="2023-06" db="EMBL/GenBank/DDBJ databases">
        <title>Genomic analysis of the entomopathogenic nematode Steinernema hermaphroditum.</title>
        <authorList>
            <person name="Schwarz E.M."/>
            <person name="Heppert J.K."/>
            <person name="Baniya A."/>
            <person name="Schwartz H.T."/>
            <person name="Tan C.-H."/>
            <person name="Antoshechkin I."/>
            <person name="Sternberg P.W."/>
            <person name="Goodrich-Blair H."/>
            <person name="Dillman A.R."/>
        </authorList>
    </citation>
    <scope>NUCLEOTIDE SEQUENCE</scope>
    <source>
        <strain evidence="13">PS9179</strain>
        <tissue evidence="13">Whole animal</tissue>
    </source>
</reference>
<gene>
    <name evidence="13" type="ORF">QR680_003180</name>
</gene>
<dbReference type="InterPro" id="IPR050234">
    <property type="entry name" value="Nuclear_hormone_rcpt_NR1"/>
</dbReference>
<dbReference type="GO" id="GO:0030154">
    <property type="term" value="P:cell differentiation"/>
    <property type="evidence" value="ECO:0007669"/>
    <property type="project" value="TreeGrafter"/>
</dbReference>
<evidence type="ECO:0000313" key="14">
    <source>
        <dbReference type="Proteomes" id="UP001175271"/>
    </source>
</evidence>
<sequence>MFDQENGPFYVCAKKADSNEVHRICANEFINWNACLKNLNGELNGGRSCHTSEMNDTHHKKYHLTKEEFENKANAAQYHHYTGKEELETGIRPDGSIDLNCPYVLCSPKVKLASSLGDIMSLPPDSPSEDASSDSPNPRRTVNTRNLSTEQDLNGKSCKVCGDRAVGYNFGVISCESCKAFFRRNAGRKNEIKCPFTNKCEINQVSRRFCQSCRLKKCFDSGMQKEYGCTDGKRGRKHKLHPSSPEEDDATEKDLERALESHENSDEIKLSKHDFLELVRKAKEADKSKKKKQCECHCQCGFYPKDTKLTAAESVPTQSDPIYSNSSSIQNSPETPIPFQETLIPVLSPIQSTSSQSLPGLPTVLRAPLPPATTHQVLTPLHPQPPARLPYFQIPAPVNTYDLAMANLQASSSTFTSSMDLPWYGSPPASFSTAFSQLYVQQSSVRPPSAFSVPPSPMPLLNIPLPPPTPAPINFVSDTRLAALSDVDRDLLKELVDLSGILRAPMELAALPFAEQPESLTFMDVVKISELALRRIIQHAKQMIHFRKFKVEDQYALIKGSVAELLILRGVMVFNKQEEEWKHLITHGTTEMKIKIAILKQAFASAANYHDHKKFMDTFDEKWRNNELVMLILNAICLFDPQRPRITDKALVEDTHRLYCQLLKRYLHTQCSEYEAQQAFDCLFTKLNDIPKLAKGLWEIYEKLDPNSVDPLLNELFDIRSAARIL</sequence>
<feature type="region of interest" description="Disordered" evidence="10">
    <location>
        <begin position="121"/>
        <end position="148"/>
    </location>
</feature>
<dbReference type="PANTHER" id="PTHR24082">
    <property type="entry name" value="NUCLEAR HORMONE RECEPTOR"/>
    <property type="match status" value="1"/>
</dbReference>
<dbReference type="PANTHER" id="PTHR24082:SF283">
    <property type="entry name" value="NUCLEAR HORMONE RECEPTOR HR96"/>
    <property type="match status" value="1"/>
</dbReference>
<name>A0AA39LJU7_9BILA</name>
<dbReference type="InterPro" id="IPR000536">
    <property type="entry name" value="Nucl_hrmn_rcpt_lig-bd"/>
</dbReference>
<keyword evidence="3" id="KW-0863">Zinc-finger</keyword>
<evidence type="ECO:0000256" key="10">
    <source>
        <dbReference type="SAM" id="MobiDB-lite"/>
    </source>
</evidence>
<keyword evidence="4" id="KW-0862">Zinc</keyword>
<dbReference type="AlphaFoldDB" id="A0AA39LJU7"/>
<feature type="compositionally biased region" description="Basic and acidic residues" evidence="10">
    <location>
        <begin position="252"/>
        <end position="266"/>
    </location>
</feature>
<dbReference type="SUPFAM" id="SSF48508">
    <property type="entry name" value="Nuclear receptor ligand-binding domain"/>
    <property type="match status" value="1"/>
</dbReference>
<evidence type="ECO:0000259" key="12">
    <source>
        <dbReference type="PROSITE" id="PS51843"/>
    </source>
</evidence>
<dbReference type="PROSITE" id="PS51843">
    <property type="entry name" value="NR_LBD"/>
    <property type="match status" value="1"/>
</dbReference>